<feature type="transmembrane region" description="Helical" evidence="12">
    <location>
        <begin position="20"/>
        <end position="42"/>
    </location>
</feature>
<dbReference type="UniPathway" id="UPA00196"/>
<gene>
    <name evidence="14" type="ORF">BJ085DRAFT_36695</name>
</gene>
<dbReference type="Pfam" id="PF04188">
    <property type="entry name" value="Mannosyl_trans2"/>
    <property type="match status" value="1"/>
</dbReference>
<feature type="transmembrane region" description="Helical" evidence="12">
    <location>
        <begin position="275"/>
        <end position="298"/>
    </location>
</feature>
<feature type="transmembrane region" description="Helical" evidence="12">
    <location>
        <begin position="318"/>
        <end position="339"/>
    </location>
</feature>
<keyword evidence="15" id="KW-1185">Reference proteome</keyword>
<feature type="compositionally biased region" description="Polar residues" evidence="13">
    <location>
        <begin position="85"/>
        <end position="94"/>
    </location>
</feature>
<keyword evidence="5 12" id="KW-0337">GPI-anchor biosynthesis</keyword>
<evidence type="ECO:0000313" key="14">
    <source>
        <dbReference type="EMBL" id="RKP37479.1"/>
    </source>
</evidence>
<dbReference type="GO" id="GO:0004376">
    <property type="term" value="F:GPI mannosyltransferase activity"/>
    <property type="evidence" value="ECO:0007669"/>
    <property type="project" value="InterPro"/>
</dbReference>
<accession>A0A4V1J515</accession>
<feature type="transmembrane region" description="Helical" evidence="12">
    <location>
        <begin position="524"/>
        <end position="542"/>
    </location>
</feature>
<feature type="transmembrane region" description="Helical" evidence="12">
    <location>
        <begin position="463"/>
        <end position="486"/>
    </location>
</feature>
<keyword evidence="6 12" id="KW-0328">Glycosyltransferase</keyword>
<dbReference type="PANTHER" id="PTHR12468:SF2">
    <property type="entry name" value="GPI MANNOSYLTRANSFERASE 2"/>
    <property type="match status" value="1"/>
</dbReference>
<feature type="transmembrane region" description="Helical" evidence="12">
    <location>
        <begin position="192"/>
        <end position="217"/>
    </location>
</feature>
<name>A0A4V1J515_9FUNG</name>
<dbReference type="InterPro" id="IPR007315">
    <property type="entry name" value="PIG-V/Gpi18"/>
</dbReference>
<evidence type="ECO:0000313" key="15">
    <source>
        <dbReference type="Proteomes" id="UP000268162"/>
    </source>
</evidence>
<sequence length="545" mass="62136">MPTAALCPRPSSPTGRAFKVARIALLSRVIVIVLAVLSNLFVDDYDSSFDLVYDTSHTRTYSPNWSKMPLTDGPSANLVRLTPLNPVSTSPDGNSHSDPRLPEPPDTMASHLRQSTGTISATDDHFNHDPAPLRYWLKPWLRVFVRWDAIYFVHLAEEGHYIYEQEHAFFPMLPMLMRFFATYVLFPLIPALGYRITIILAGILVSNAAFVGSAVALYQLGCEVVGNTSLAYLAALCYCFTPSNVFMSAIYTESLFALFSFVCLRLVARRRYLTAAYFVFLSSLTRSNAITYCGFFLYDFLVRPLRRVRPQLSWLVGYLWGSFRAVFYCLVALSGLALFQVYGYQLYCTSPLVDRPWCHHRIPLMYNFVQSHYWNNGFLKYYELKQIPNFLFASPMVILSFAGIISYARYDWLRFLTVGLWQGAPSDLIQRSSGTTTTTPPPSPATRKTEVSPYFRESLLPHVYLWLVMLLYTLLNMHVQIITRFFSSQPLVYWYSAHLFLQSDQTAASSRKGQRLTGSATCLLYYYSLYGFIGVVLFSNFFPPA</sequence>
<reference evidence="15" key="1">
    <citation type="journal article" date="2018" name="Nat. Microbiol.">
        <title>Leveraging single-cell genomics to expand the fungal tree of life.</title>
        <authorList>
            <person name="Ahrendt S.R."/>
            <person name="Quandt C.A."/>
            <person name="Ciobanu D."/>
            <person name="Clum A."/>
            <person name="Salamov A."/>
            <person name="Andreopoulos B."/>
            <person name="Cheng J.F."/>
            <person name="Woyke T."/>
            <person name="Pelin A."/>
            <person name="Henrissat B."/>
            <person name="Reynolds N.K."/>
            <person name="Benny G.L."/>
            <person name="Smith M.E."/>
            <person name="James T.Y."/>
            <person name="Grigoriev I.V."/>
        </authorList>
    </citation>
    <scope>NUCLEOTIDE SEQUENCE [LARGE SCALE GENOMIC DNA]</scope>
    <source>
        <strain evidence="15">RSA 468</strain>
    </source>
</reference>
<dbReference type="Proteomes" id="UP000268162">
    <property type="component" value="Unassembled WGS sequence"/>
</dbReference>
<evidence type="ECO:0000256" key="5">
    <source>
        <dbReference type="ARBA" id="ARBA00022502"/>
    </source>
</evidence>
<comment type="subcellular location">
    <subcellularLocation>
        <location evidence="1 12">Endoplasmic reticulum membrane</location>
        <topology evidence="1 12">Multi-pass membrane protein</topology>
    </subcellularLocation>
</comment>
<evidence type="ECO:0000256" key="13">
    <source>
        <dbReference type="SAM" id="MobiDB-lite"/>
    </source>
</evidence>
<keyword evidence="7 12" id="KW-0808">Transferase</keyword>
<comment type="pathway">
    <text evidence="2 12">Glycolipid biosynthesis; glycosylphosphatidylinositol-anchor biosynthesis.</text>
</comment>
<evidence type="ECO:0000256" key="3">
    <source>
        <dbReference type="ARBA" id="ARBA00008698"/>
    </source>
</evidence>
<dbReference type="STRING" id="215637.A0A4V1J515"/>
<evidence type="ECO:0000256" key="11">
    <source>
        <dbReference type="ARBA" id="ARBA00023136"/>
    </source>
</evidence>
<evidence type="ECO:0000256" key="8">
    <source>
        <dbReference type="ARBA" id="ARBA00022692"/>
    </source>
</evidence>
<evidence type="ECO:0000256" key="1">
    <source>
        <dbReference type="ARBA" id="ARBA00004477"/>
    </source>
</evidence>
<feature type="transmembrane region" description="Helical" evidence="12">
    <location>
        <begin position="249"/>
        <end position="268"/>
    </location>
</feature>
<dbReference type="PANTHER" id="PTHR12468">
    <property type="entry name" value="GPI MANNOSYLTRANSFERASE 2"/>
    <property type="match status" value="1"/>
</dbReference>
<organism evidence="14 15">
    <name type="scientific">Dimargaris cristalligena</name>
    <dbReference type="NCBI Taxonomy" id="215637"/>
    <lineage>
        <taxon>Eukaryota</taxon>
        <taxon>Fungi</taxon>
        <taxon>Fungi incertae sedis</taxon>
        <taxon>Zoopagomycota</taxon>
        <taxon>Kickxellomycotina</taxon>
        <taxon>Dimargaritomycetes</taxon>
        <taxon>Dimargaritales</taxon>
        <taxon>Dimargaritaceae</taxon>
        <taxon>Dimargaris</taxon>
    </lineage>
</organism>
<evidence type="ECO:0000256" key="7">
    <source>
        <dbReference type="ARBA" id="ARBA00022679"/>
    </source>
</evidence>
<keyword evidence="8 12" id="KW-0812">Transmembrane</keyword>
<evidence type="ECO:0000256" key="10">
    <source>
        <dbReference type="ARBA" id="ARBA00022989"/>
    </source>
</evidence>
<evidence type="ECO:0000256" key="12">
    <source>
        <dbReference type="RuleBase" id="RU363112"/>
    </source>
</evidence>
<evidence type="ECO:0000256" key="9">
    <source>
        <dbReference type="ARBA" id="ARBA00022824"/>
    </source>
</evidence>
<feature type="region of interest" description="Disordered" evidence="13">
    <location>
        <begin position="81"/>
        <end position="109"/>
    </location>
</feature>
<evidence type="ECO:0000256" key="2">
    <source>
        <dbReference type="ARBA" id="ARBA00004687"/>
    </source>
</evidence>
<keyword evidence="9 12" id="KW-0256">Endoplasmic reticulum</keyword>
<dbReference type="GO" id="GO:0006506">
    <property type="term" value="P:GPI anchor biosynthetic process"/>
    <property type="evidence" value="ECO:0007669"/>
    <property type="project" value="UniProtKB-UniPathway"/>
</dbReference>
<keyword evidence="10 12" id="KW-1133">Transmembrane helix</keyword>
<evidence type="ECO:0000256" key="6">
    <source>
        <dbReference type="ARBA" id="ARBA00022676"/>
    </source>
</evidence>
<proteinExistence type="inferred from homology"/>
<feature type="transmembrane region" description="Helical" evidence="12">
    <location>
        <begin position="168"/>
        <end position="186"/>
    </location>
</feature>
<dbReference type="EC" id="2.4.1.-" evidence="12"/>
<comment type="similarity">
    <text evidence="3 12">Belongs to the PIGV family.</text>
</comment>
<dbReference type="GO" id="GO:0000009">
    <property type="term" value="F:alpha-1,6-mannosyltransferase activity"/>
    <property type="evidence" value="ECO:0007669"/>
    <property type="project" value="InterPro"/>
</dbReference>
<protein>
    <recommendedName>
        <fullName evidence="4 12">GPI mannosyltransferase 2</fullName>
        <ecNumber evidence="12">2.4.1.-</ecNumber>
    </recommendedName>
</protein>
<comment type="function">
    <text evidence="12">Mannosyltransferase involved in glycosylphosphatidylinositol-anchor biosynthesis.</text>
</comment>
<dbReference type="AlphaFoldDB" id="A0A4V1J515"/>
<dbReference type="EMBL" id="ML002489">
    <property type="protein sequence ID" value="RKP37479.1"/>
    <property type="molecule type" value="Genomic_DNA"/>
</dbReference>
<feature type="transmembrane region" description="Helical" evidence="12">
    <location>
        <begin position="390"/>
        <end position="410"/>
    </location>
</feature>
<evidence type="ECO:0000256" key="4">
    <source>
        <dbReference type="ARBA" id="ARBA00013795"/>
    </source>
</evidence>
<keyword evidence="11 12" id="KW-0472">Membrane</keyword>
<dbReference type="GO" id="GO:0031501">
    <property type="term" value="C:mannosyltransferase complex"/>
    <property type="evidence" value="ECO:0007669"/>
    <property type="project" value="TreeGrafter"/>
</dbReference>
<dbReference type="GO" id="GO:0005789">
    <property type="term" value="C:endoplasmic reticulum membrane"/>
    <property type="evidence" value="ECO:0007669"/>
    <property type="project" value="UniProtKB-SubCell"/>
</dbReference>